<feature type="binding site" evidence="1">
    <location>
        <position position="76"/>
    </location>
    <ligand>
        <name>Mg(2+)</name>
        <dbReference type="ChEBI" id="CHEBI:18420"/>
        <label>1</label>
    </ligand>
</feature>
<keyword evidence="1" id="KW-0479">Metal-binding</keyword>
<feature type="binding site" evidence="1">
    <location>
        <position position="75"/>
    </location>
    <ligand>
        <name>Mg(2+)</name>
        <dbReference type="ChEBI" id="CHEBI:18420"/>
        <label>1</label>
    </ligand>
</feature>
<dbReference type="InterPro" id="IPR005502">
    <property type="entry name" value="Ribosyl_crysJ1"/>
</dbReference>
<evidence type="ECO:0000256" key="1">
    <source>
        <dbReference type="PIRSR" id="PIRSR605502-1"/>
    </source>
</evidence>
<keyword evidence="1" id="KW-0460">Magnesium</keyword>
<dbReference type="SUPFAM" id="SSF101478">
    <property type="entry name" value="ADP-ribosylglycohydrolase"/>
    <property type="match status" value="2"/>
</dbReference>
<dbReference type="InterPro" id="IPR050792">
    <property type="entry name" value="ADP-ribosylglycohydrolase"/>
</dbReference>
<dbReference type="PANTHER" id="PTHR16222:SF28">
    <property type="entry name" value="ADP-RIBOSYLGLYCOHYDROLASE"/>
    <property type="match status" value="1"/>
</dbReference>
<evidence type="ECO:0000313" key="4">
    <source>
        <dbReference type="Proteomes" id="UP000738325"/>
    </source>
</evidence>
<feature type="binding site" evidence="1">
    <location>
        <position position="437"/>
    </location>
    <ligand>
        <name>Mg(2+)</name>
        <dbReference type="ChEBI" id="CHEBI:18420"/>
        <label>1</label>
    </ligand>
</feature>
<dbReference type="EMBL" id="JAAAIP010000002">
    <property type="protein sequence ID" value="KAG0330475.1"/>
    <property type="molecule type" value="Genomic_DNA"/>
</dbReference>
<accession>A0A9P6V141</accession>
<dbReference type="PANTHER" id="PTHR16222">
    <property type="entry name" value="ADP-RIBOSYLGLYCOHYDROLASE"/>
    <property type="match status" value="1"/>
</dbReference>
<comment type="cofactor">
    <cofactor evidence="1">
        <name>Mg(2+)</name>
        <dbReference type="ChEBI" id="CHEBI:18420"/>
    </cofactor>
    <text evidence="1">Binds 2 magnesium ions per subunit.</text>
</comment>
<gene>
    <name evidence="3" type="ORF">BGZ99_003046</name>
</gene>
<dbReference type="OrthoDB" id="2021138at2759"/>
<evidence type="ECO:0008006" key="5">
    <source>
        <dbReference type="Google" id="ProtNLM"/>
    </source>
</evidence>
<organism evidence="3 4">
    <name type="scientific">Dissophora globulifera</name>
    <dbReference type="NCBI Taxonomy" id="979702"/>
    <lineage>
        <taxon>Eukaryota</taxon>
        <taxon>Fungi</taxon>
        <taxon>Fungi incertae sedis</taxon>
        <taxon>Mucoromycota</taxon>
        <taxon>Mortierellomycotina</taxon>
        <taxon>Mortierellomycetes</taxon>
        <taxon>Mortierellales</taxon>
        <taxon>Mortierellaceae</taxon>
        <taxon>Dissophora</taxon>
    </lineage>
</organism>
<feature type="compositionally biased region" description="Basic and acidic residues" evidence="2">
    <location>
        <begin position="295"/>
        <end position="304"/>
    </location>
</feature>
<dbReference type="InterPro" id="IPR036705">
    <property type="entry name" value="Ribosyl_crysJ1_sf"/>
</dbReference>
<keyword evidence="4" id="KW-1185">Reference proteome</keyword>
<feature type="binding site" evidence="1">
    <location>
        <position position="439"/>
    </location>
    <ligand>
        <name>Mg(2+)</name>
        <dbReference type="ChEBI" id="CHEBI:18420"/>
        <label>1</label>
    </ligand>
</feature>
<dbReference type="AlphaFoldDB" id="A0A9P6V141"/>
<name>A0A9P6V141_9FUNG</name>
<feature type="binding site" evidence="1">
    <location>
        <position position="77"/>
    </location>
    <ligand>
        <name>Mg(2+)</name>
        <dbReference type="ChEBI" id="CHEBI:18420"/>
        <label>1</label>
    </ligand>
</feature>
<evidence type="ECO:0000313" key="3">
    <source>
        <dbReference type="EMBL" id="KAG0330475.1"/>
    </source>
</evidence>
<reference evidence="3" key="1">
    <citation type="journal article" date="2020" name="Fungal Divers.">
        <title>Resolving the Mortierellaceae phylogeny through synthesis of multi-gene phylogenetics and phylogenomics.</title>
        <authorList>
            <person name="Vandepol N."/>
            <person name="Liber J."/>
            <person name="Desiro A."/>
            <person name="Na H."/>
            <person name="Kennedy M."/>
            <person name="Barry K."/>
            <person name="Grigoriev I.V."/>
            <person name="Miller A.N."/>
            <person name="O'Donnell K."/>
            <person name="Stajich J.E."/>
            <person name="Bonito G."/>
        </authorList>
    </citation>
    <scope>NUCLEOTIDE SEQUENCE</scope>
    <source>
        <strain evidence="3">REB-010B</strain>
    </source>
</reference>
<proteinExistence type="predicted"/>
<dbReference type="GO" id="GO:0046872">
    <property type="term" value="F:metal ion binding"/>
    <property type="evidence" value="ECO:0007669"/>
    <property type="project" value="UniProtKB-KW"/>
</dbReference>
<dbReference type="Proteomes" id="UP000738325">
    <property type="component" value="Unassembled WGS sequence"/>
</dbReference>
<comment type="caution">
    <text evidence="3">The sequence shown here is derived from an EMBL/GenBank/DDBJ whole genome shotgun (WGS) entry which is preliminary data.</text>
</comment>
<evidence type="ECO:0000256" key="2">
    <source>
        <dbReference type="SAM" id="MobiDB-lite"/>
    </source>
</evidence>
<protein>
    <recommendedName>
        <fullName evidence="5">ADP-ribosylglycohydrolase</fullName>
    </recommendedName>
</protein>
<dbReference type="Pfam" id="PF03747">
    <property type="entry name" value="ADP_ribosyl_GH"/>
    <property type="match status" value="1"/>
</dbReference>
<sequence length="493" mass="54192">MAPLSTLTNAQLRDRIRGCIFGCAVGDAYGLATEFMTKRTAVRLYGNGPIAFGREPGYPVWEDDHRHIEDRNDFTDDTDQMLLILQSLNQTGDGRLNPINLACRLREWYHHGIPELGTDPGRGLGFTVGAVMDKNIFTTNPFRAAFEVWDQAGRNLAPNGAVMRTAVIGLESFWDESRVVENAMAAAKITHADPRSVMSALIASVLISRLLRGGGADAAIDSQRIWNARLSDPAYEQELLAYLQRGTNLRGEQSLNPPYDPLTPANRFEPKDYDALKLALKEEEEAEAGGSHRAQFKDRDPRDWNKDRPEVILRPEIGWAGVDQVGEDAAMGALARSVVSDYLFLVIRTDVAPASTQAGEVVQQKWAQDLQAHCFPQNIDQLALGNGAHLGYALKCVGVAYYGVTRRIDPSPTTLEYVGPVGLFRGLVEEVTLAGGDADTNCAAMGSLLGARFGLESGMPEGWWKGMQHVSWLQKTIDQFADRVLASYDAQNQ</sequence>
<feature type="region of interest" description="Disordered" evidence="2">
    <location>
        <begin position="284"/>
        <end position="304"/>
    </location>
</feature>
<feature type="binding site" evidence="1">
    <location>
        <position position="440"/>
    </location>
    <ligand>
        <name>Mg(2+)</name>
        <dbReference type="ChEBI" id="CHEBI:18420"/>
        <label>1</label>
    </ligand>
</feature>
<dbReference type="Gene3D" id="1.10.4080.10">
    <property type="entry name" value="ADP-ribosylation/Crystallin J1"/>
    <property type="match status" value="2"/>
</dbReference>